<evidence type="ECO:0000256" key="5">
    <source>
        <dbReference type="ARBA" id="ARBA00023136"/>
    </source>
</evidence>
<keyword evidence="7" id="KW-0175">Coiled coil</keyword>
<evidence type="ECO:0000256" key="1">
    <source>
        <dbReference type="ARBA" id="ARBA00004651"/>
    </source>
</evidence>
<keyword evidence="4 8" id="KW-1133">Transmembrane helix</keyword>
<proteinExistence type="inferred from homology"/>
<name>F8N8H7_9BACT</name>
<reference evidence="12" key="1">
    <citation type="journal article" date="2011" name="Stand. Genomic Sci.">
        <title>Non-contiguous finished genome sequence of the opportunistic oral pathogen Prevotella multisaccharivorax type strain (PPPA20).</title>
        <authorList>
            <person name="Pati A."/>
            <person name="Gronow S."/>
            <person name="Lu M."/>
            <person name="Lapidus A."/>
            <person name="Nolan M."/>
            <person name="Lucas S."/>
            <person name="Hammon N."/>
            <person name="Deshpande S."/>
            <person name="Cheng J.F."/>
            <person name="Tapia R."/>
            <person name="Han C."/>
            <person name="Goodwin L."/>
            <person name="Pitluck S."/>
            <person name="Liolios K."/>
            <person name="Pagani I."/>
            <person name="Mavromatis K."/>
            <person name="Mikhailova N."/>
            <person name="Huntemann M."/>
            <person name="Chen A."/>
            <person name="Palaniappan K."/>
            <person name="Land M."/>
            <person name="Hauser L."/>
            <person name="Detter J.C."/>
            <person name="Brambilla E.M."/>
            <person name="Rohde M."/>
            <person name="Goker M."/>
            <person name="Woyke T."/>
            <person name="Bristow J."/>
            <person name="Eisen J.A."/>
            <person name="Markowitz V."/>
            <person name="Hugenholtz P."/>
            <person name="Kyrpides N.C."/>
            <person name="Klenk H.P."/>
            <person name="Ivanova N."/>
        </authorList>
    </citation>
    <scope>NUCLEOTIDE SEQUENCE [LARGE SCALE GENOMIC DNA]</scope>
    <source>
        <strain evidence="12">DSM 17128</strain>
    </source>
</reference>
<protein>
    <recommendedName>
        <fullName evidence="13">Threonine/serine exporter-like N-terminal domain-containing protein</fullName>
    </recommendedName>
</protein>
<dbReference type="InterPro" id="IPR050539">
    <property type="entry name" value="ThrE_Dicarb/AminoAcid_Exp"/>
</dbReference>
<evidence type="ECO:0000256" key="4">
    <source>
        <dbReference type="ARBA" id="ARBA00022989"/>
    </source>
</evidence>
<feature type="transmembrane region" description="Helical" evidence="8">
    <location>
        <begin position="164"/>
        <end position="182"/>
    </location>
</feature>
<feature type="domain" description="Threonine/Serine exporter ThrE" evidence="10">
    <location>
        <begin position="330"/>
        <end position="469"/>
    </location>
</feature>
<feature type="transmembrane region" description="Helical" evidence="8">
    <location>
        <begin position="253"/>
        <end position="273"/>
    </location>
</feature>
<feature type="transmembrane region" description="Helical" evidence="8">
    <location>
        <begin position="326"/>
        <end position="344"/>
    </location>
</feature>
<comment type="subcellular location">
    <subcellularLocation>
        <location evidence="1">Cell membrane</location>
        <topology evidence="1">Multi-pass membrane protein</topology>
    </subcellularLocation>
</comment>
<evidence type="ECO:0000313" key="12">
    <source>
        <dbReference type="Proteomes" id="UP000002772"/>
    </source>
</evidence>
<evidence type="ECO:0008006" key="13">
    <source>
        <dbReference type="Google" id="ProtNLM"/>
    </source>
</evidence>
<keyword evidence="3 8" id="KW-0812">Transmembrane</keyword>
<dbReference type="STRING" id="688246.Premu_1104"/>
<feature type="transmembrane region" description="Helical" evidence="8">
    <location>
        <begin position="450"/>
        <end position="471"/>
    </location>
</feature>
<dbReference type="EMBL" id="GL945017">
    <property type="protein sequence ID" value="EGN56544.1"/>
    <property type="molecule type" value="Genomic_DNA"/>
</dbReference>
<evidence type="ECO:0000256" key="7">
    <source>
        <dbReference type="SAM" id="Coils"/>
    </source>
</evidence>
<dbReference type="InterPro" id="IPR010619">
    <property type="entry name" value="ThrE-like_N"/>
</dbReference>
<gene>
    <name evidence="11" type="ORF">Premu_1104</name>
</gene>
<dbReference type="HOGENOM" id="CLU_027127_1_0_10"/>
<feature type="transmembrane region" description="Helical" evidence="8">
    <location>
        <begin position="285"/>
        <end position="306"/>
    </location>
</feature>
<evidence type="ECO:0000256" key="6">
    <source>
        <dbReference type="ARBA" id="ARBA00034125"/>
    </source>
</evidence>
<feature type="domain" description="Threonine/serine exporter-like N-terminal" evidence="9">
    <location>
        <begin position="54"/>
        <end position="308"/>
    </location>
</feature>
<dbReference type="Pfam" id="PF12821">
    <property type="entry name" value="ThrE_2"/>
    <property type="match status" value="1"/>
</dbReference>
<sequence>MDTKEDIIGFLKGDRHRHEEHEERIANLEERVLDHETRRDEDSNSVQLLRRKLDLLVRTGAMLMASNADCSRIMRNMKRCEAYLGLPEEYIHIHLGYNIIMVNLSDKTHSFSKYQRVDSHSVEFTVISKISKLLWAAIREDMSLNRYEEELEALKHVHKQYSPWMIALCAGFACGGFCVQFGCDWPAFFYASIPAILGFRLKMYLSHLHWNGYVGIAISAFVATLLCWLTTFISLNPTVSAALPAFLHSDTPYHPLMACTLFIVPGVPLINFVTDMVSDYVQVGITRAIITLMIIAAMSFGIVFAIQVCGIDNFVKDLSMTPHNTFLDYAIAAAISAMGFATIYNTPRRIMPVLALTGIIAVCTRNFVNLGPSNGNIGLDQGIIIGSFVGSAVASLIATKSQHIHHIPHQIIAIPSVIPMIPGVMMYRSLFGFIQMDGVIGELTFAFNWAIKASLTILFIALGVAIPNIFVRRLIQPKRKEKLLRLVKERHEKHHDMVDLSEIDDRHL</sequence>
<feature type="transmembrane region" description="Helical" evidence="8">
    <location>
        <begin position="212"/>
        <end position="233"/>
    </location>
</feature>
<keyword evidence="5 8" id="KW-0472">Membrane</keyword>
<dbReference type="GO" id="GO:0022857">
    <property type="term" value="F:transmembrane transporter activity"/>
    <property type="evidence" value="ECO:0007669"/>
    <property type="project" value="InterPro"/>
</dbReference>
<organism evidence="11 12">
    <name type="scientific">Hallella multisaccharivorax DSM 17128</name>
    <dbReference type="NCBI Taxonomy" id="688246"/>
    <lineage>
        <taxon>Bacteria</taxon>
        <taxon>Pseudomonadati</taxon>
        <taxon>Bacteroidota</taxon>
        <taxon>Bacteroidia</taxon>
        <taxon>Bacteroidales</taxon>
        <taxon>Prevotellaceae</taxon>
        <taxon>Hallella</taxon>
    </lineage>
</organism>
<dbReference type="InterPro" id="IPR024528">
    <property type="entry name" value="ThrE_2"/>
</dbReference>
<keyword evidence="12" id="KW-1185">Reference proteome</keyword>
<dbReference type="eggNOG" id="COG2966">
    <property type="taxonomic scope" value="Bacteria"/>
</dbReference>
<keyword evidence="2" id="KW-1003">Cell membrane</keyword>
<evidence type="ECO:0000256" key="8">
    <source>
        <dbReference type="SAM" id="Phobius"/>
    </source>
</evidence>
<dbReference type="Proteomes" id="UP000002772">
    <property type="component" value="Unassembled WGS sequence"/>
</dbReference>
<dbReference type="PANTHER" id="PTHR34390">
    <property type="entry name" value="UPF0442 PROTEIN YJJB-RELATED"/>
    <property type="match status" value="1"/>
</dbReference>
<dbReference type="OrthoDB" id="9813917at2"/>
<dbReference type="eggNOG" id="COG3610">
    <property type="taxonomic scope" value="Bacteria"/>
</dbReference>
<feature type="coiled-coil region" evidence="7">
    <location>
        <begin position="11"/>
        <end position="38"/>
    </location>
</feature>
<accession>F8N8H7</accession>
<evidence type="ECO:0000256" key="3">
    <source>
        <dbReference type="ARBA" id="ARBA00022692"/>
    </source>
</evidence>
<feature type="transmembrane region" description="Helical" evidence="8">
    <location>
        <begin position="351"/>
        <end position="370"/>
    </location>
</feature>
<evidence type="ECO:0000259" key="9">
    <source>
        <dbReference type="Pfam" id="PF06738"/>
    </source>
</evidence>
<evidence type="ECO:0000259" key="10">
    <source>
        <dbReference type="Pfam" id="PF12821"/>
    </source>
</evidence>
<dbReference type="Pfam" id="PF06738">
    <property type="entry name" value="ThrE"/>
    <property type="match status" value="1"/>
</dbReference>
<comment type="similarity">
    <text evidence="6">Belongs to the ThrE exporter (TC 2.A.79) family.</text>
</comment>
<feature type="transmembrane region" description="Helical" evidence="8">
    <location>
        <begin position="188"/>
        <end position="205"/>
    </location>
</feature>
<dbReference type="PANTHER" id="PTHR34390:SF2">
    <property type="entry name" value="SUCCINATE TRANSPORTER SUBUNIT YJJP-RELATED"/>
    <property type="match status" value="1"/>
</dbReference>
<evidence type="ECO:0000313" key="11">
    <source>
        <dbReference type="EMBL" id="EGN56544.1"/>
    </source>
</evidence>
<dbReference type="GO" id="GO:0015744">
    <property type="term" value="P:succinate transport"/>
    <property type="evidence" value="ECO:0007669"/>
    <property type="project" value="TreeGrafter"/>
</dbReference>
<feature type="transmembrane region" description="Helical" evidence="8">
    <location>
        <begin position="411"/>
        <end position="430"/>
    </location>
</feature>
<dbReference type="RefSeq" id="WP_007573711.1">
    <property type="nucleotide sequence ID" value="NZ_BPTS01000001.1"/>
</dbReference>
<evidence type="ECO:0000256" key="2">
    <source>
        <dbReference type="ARBA" id="ARBA00022475"/>
    </source>
</evidence>
<feature type="transmembrane region" description="Helical" evidence="8">
    <location>
        <begin position="382"/>
        <end position="399"/>
    </location>
</feature>
<dbReference type="AlphaFoldDB" id="F8N8H7"/>
<dbReference type="GO" id="GO:0005886">
    <property type="term" value="C:plasma membrane"/>
    <property type="evidence" value="ECO:0007669"/>
    <property type="project" value="UniProtKB-SubCell"/>
</dbReference>